<dbReference type="Proteomes" id="UP001326613">
    <property type="component" value="Chromosome"/>
</dbReference>
<evidence type="ECO:0000313" key="1">
    <source>
        <dbReference type="EMBL" id="WPY00921.1"/>
    </source>
</evidence>
<reference evidence="1 2" key="1">
    <citation type="submission" date="2022-10" db="EMBL/GenBank/DDBJ databases">
        <title>Host association and intracellularity evolved multiple times independently in the Rickettsiales.</title>
        <authorList>
            <person name="Castelli M."/>
            <person name="Nardi T."/>
            <person name="Gammuto L."/>
            <person name="Bellinzona G."/>
            <person name="Sabaneyeva E."/>
            <person name="Potekhin A."/>
            <person name="Serra V."/>
            <person name="Petroni G."/>
            <person name="Sassera D."/>
        </authorList>
    </citation>
    <scope>NUCLEOTIDE SEQUENCE [LARGE SCALE GENOMIC DNA]</scope>
    <source>
        <strain evidence="1 2">Kr 154-4</strain>
    </source>
</reference>
<name>A0ABZ0UT14_9RICK</name>
<dbReference type="EMBL" id="CP112932">
    <property type="protein sequence ID" value="WPY00921.1"/>
    <property type="molecule type" value="Genomic_DNA"/>
</dbReference>
<evidence type="ECO:0000313" key="2">
    <source>
        <dbReference type="Proteomes" id="UP001326613"/>
    </source>
</evidence>
<gene>
    <name evidence="1" type="ORF">Trichorick_00811</name>
</gene>
<protein>
    <submittedName>
        <fullName evidence="1">IS481 family transposase domain protein</fullName>
    </submittedName>
</protein>
<accession>A0ABZ0UT14</accession>
<sequence length="97" mass="11518">MLSLRNERKSGVRRIQSEIKRLYDTSLSLSTIHKIFKNNNISYLQKKRHYRKQVKRYNCKFPGELVQIELCKIAGGLYQYTAIDDANFCINFSVHYI</sequence>
<keyword evidence="2" id="KW-1185">Reference proteome</keyword>
<organism evidence="1 2">
    <name type="scientific">Candidatus Trichorickettsia mobilis</name>
    <dbReference type="NCBI Taxonomy" id="1346319"/>
    <lineage>
        <taxon>Bacteria</taxon>
        <taxon>Pseudomonadati</taxon>
        <taxon>Pseudomonadota</taxon>
        <taxon>Alphaproteobacteria</taxon>
        <taxon>Rickettsiales</taxon>
        <taxon>Rickettsiaceae</taxon>
        <taxon>Rickettsieae</taxon>
        <taxon>Candidatus Trichorickettsia</taxon>
    </lineage>
</organism>
<proteinExistence type="predicted"/>